<name>A0A7M7JVG3_VARDE</name>
<dbReference type="InterPro" id="IPR057437">
    <property type="entry name" value="PIF1/LRR1_PH"/>
</dbReference>
<dbReference type="RefSeq" id="XP_022653106.1">
    <property type="nucleotide sequence ID" value="XM_022797371.1"/>
</dbReference>
<keyword evidence="2" id="KW-0677">Repeat</keyword>
<dbReference type="FunCoup" id="A0A7M7JVG3">
    <property type="interactions" value="612"/>
</dbReference>
<dbReference type="EnsemblMetazoa" id="XM_022797370">
    <property type="protein sequence ID" value="XP_022653105"/>
    <property type="gene ID" value="LOC111246946"/>
</dbReference>
<sequence>MRLSCEAQLSYRKSSGNRRLGQAVITITPDLRNRSEYVLTVTTRQKESGHKYRNLKANIIKVYTSCVREGKLTISLKEPEHDILIKRANVALLENFVKVLHAVQYGLEVPKRFTAQPPTKVQPKITRMVITNRSEYPLRGFPQDLISLRIENIKLSRLQNKIADLSNLTDLAVENNLLEEVPKALATMRLVTLSLQGNKIKKVYDIFSGTLGSTIRVINLSHNEITQIPYSLCRTTLYKLDLSYNLLETLPPSFYGGDQMTVMKLSNNRLRYIPANLRIRNAELTLRGNIEIFQAIQPTRPSPDPMSLFDSAGRAVRQAYPVVWLRITDSAVPRFLYPYLLSFVPCAGCGQPTFPSSQRRTLRQVSTFDFAGSRVYDFNETDMVRKAYILCSQACVRSWAVFH</sequence>
<protein>
    <recommendedName>
        <fullName evidence="4">PIF1/LRR1 pleckstrin homology domain-containing protein</fullName>
    </recommendedName>
</protein>
<dbReference type="InParanoid" id="A0A7M7JVG3"/>
<dbReference type="RefSeq" id="XP_022653109.1">
    <property type="nucleotide sequence ID" value="XM_022797374.1"/>
</dbReference>
<keyword evidence="3" id="KW-0539">Nucleus</keyword>
<dbReference type="GO" id="GO:0005737">
    <property type="term" value="C:cytoplasm"/>
    <property type="evidence" value="ECO:0007669"/>
    <property type="project" value="TreeGrafter"/>
</dbReference>
<dbReference type="RefSeq" id="XP_022653104.1">
    <property type="nucleotide sequence ID" value="XM_022797369.1"/>
</dbReference>
<dbReference type="Proteomes" id="UP000594260">
    <property type="component" value="Unplaced"/>
</dbReference>
<evidence type="ECO:0000313" key="6">
    <source>
        <dbReference type="Proteomes" id="UP000594260"/>
    </source>
</evidence>
<feature type="domain" description="PIF1/LRR1 pleckstrin homology" evidence="4">
    <location>
        <begin position="1"/>
        <end position="113"/>
    </location>
</feature>
<dbReference type="OMA" id="CETCVVN"/>
<dbReference type="InterPro" id="IPR032675">
    <property type="entry name" value="LRR_dom_sf"/>
</dbReference>
<reference evidence="5" key="1">
    <citation type="submission" date="2021-01" db="UniProtKB">
        <authorList>
            <consortium name="EnsemblMetazoa"/>
        </authorList>
    </citation>
    <scope>IDENTIFICATION</scope>
</reference>
<dbReference type="EnsemblMetazoa" id="XM_022797373">
    <property type="protein sequence ID" value="XP_022653108"/>
    <property type="gene ID" value="LOC111246946"/>
</dbReference>
<proteinExistence type="predicted"/>
<evidence type="ECO:0000256" key="3">
    <source>
        <dbReference type="ARBA" id="ARBA00023242"/>
    </source>
</evidence>
<dbReference type="PANTHER" id="PTHR48051:SF1">
    <property type="entry name" value="RAS SUPPRESSOR PROTEIN 1"/>
    <property type="match status" value="1"/>
</dbReference>
<evidence type="ECO:0000313" key="5">
    <source>
        <dbReference type="EnsemblMetazoa" id="XP_022653108"/>
    </source>
</evidence>
<dbReference type="OrthoDB" id="17912at2759"/>
<dbReference type="KEGG" id="vde:111246946"/>
<keyword evidence="6" id="KW-1185">Reference proteome</keyword>
<organism evidence="5 6">
    <name type="scientific">Varroa destructor</name>
    <name type="common">Honeybee mite</name>
    <dbReference type="NCBI Taxonomy" id="109461"/>
    <lineage>
        <taxon>Eukaryota</taxon>
        <taxon>Metazoa</taxon>
        <taxon>Ecdysozoa</taxon>
        <taxon>Arthropoda</taxon>
        <taxon>Chelicerata</taxon>
        <taxon>Arachnida</taxon>
        <taxon>Acari</taxon>
        <taxon>Parasitiformes</taxon>
        <taxon>Mesostigmata</taxon>
        <taxon>Gamasina</taxon>
        <taxon>Dermanyssoidea</taxon>
        <taxon>Varroidae</taxon>
        <taxon>Varroa</taxon>
    </lineage>
</organism>
<dbReference type="EnsemblMetazoa" id="XM_022797371">
    <property type="protein sequence ID" value="XP_022653106"/>
    <property type="gene ID" value="LOC111246946"/>
</dbReference>
<dbReference type="PANTHER" id="PTHR48051">
    <property type="match status" value="1"/>
</dbReference>
<dbReference type="InterPro" id="IPR050216">
    <property type="entry name" value="LRR_domain-containing"/>
</dbReference>
<keyword evidence="1" id="KW-0433">Leucine-rich repeat</keyword>
<dbReference type="RefSeq" id="XP_022653105.1">
    <property type="nucleotide sequence ID" value="XM_022797370.1"/>
</dbReference>
<dbReference type="SUPFAM" id="SSF52058">
    <property type="entry name" value="L domain-like"/>
    <property type="match status" value="1"/>
</dbReference>
<dbReference type="Gene3D" id="3.80.10.10">
    <property type="entry name" value="Ribonuclease Inhibitor"/>
    <property type="match status" value="1"/>
</dbReference>
<dbReference type="GeneID" id="111246946"/>
<dbReference type="RefSeq" id="XP_022653108.1">
    <property type="nucleotide sequence ID" value="XM_022797373.1"/>
</dbReference>
<evidence type="ECO:0000259" key="4">
    <source>
        <dbReference type="Pfam" id="PF25344"/>
    </source>
</evidence>
<dbReference type="InterPro" id="IPR001611">
    <property type="entry name" value="Leu-rich_rpt"/>
</dbReference>
<evidence type="ECO:0000256" key="2">
    <source>
        <dbReference type="ARBA" id="ARBA00022737"/>
    </source>
</evidence>
<dbReference type="Pfam" id="PF25344">
    <property type="entry name" value="PH_LRR1"/>
    <property type="match status" value="1"/>
</dbReference>
<accession>A0A7M7JVG3</accession>
<dbReference type="AlphaFoldDB" id="A0A7M7JVG3"/>
<dbReference type="Pfam" id="PF00560">
    <property type="entry name" value="LRR_1"/>
    <property type="match status" value="1"/>
</dbReference>
<dbReference type="EnsemblMetazoa" id="XM_022797374">
    <property type="protein sequence ID" value="XP_022653109"/>
    <property type="gene ID" value="LOC111246946"/>
</dbReference>
<evidence type="ECO:0000256" key="1">
    <source>
        <dbReference type="ARBA" id="ARBA00022614"/>
    </source>
</evidence>
<dbReference type="EnsemblMetazoa" id="XM_022797369">
    <property type="protein sequence ID" value="XP_022653104"/>
    <property type="gene ID" value="LOC111246946"/>
</dbReference>